<dbReference type="GO" id="GO:0071500">
    <property type="term" value="P:cellular response to nitrosative stress"/>
    <property type="evidence" value="ECO:0007669"/>
    <property type="project" value="TreeGrafter"/>
</dbReference>
<comment type="caution">
    <text evidence="17">The sequence shown here is derived from an EMBL/GenBank/DDBJ whole genome shotgun (WGS) entry which is preliminary data.</text>
</comment>
<dbReference type="PRINTS" id="PR00409">
    <property type="entry name" value="PHDIOXRDTASE"/>
</dbReference>
<dbReference type="InterPro" id="IPR009050">
    <property type="entry name" value="Globin-like_sf"/>
</dbReference>
<proteinExistence type="inferred from homology"/>
<dbReference type="Gene3D" id="1.10.490.10">
    <property type="entry name" value="Globins"/>
    <property type="match status" value="1"/>
</dbReference>
<dbReference type="GO" id="GO:0008941">
    <property type="term" value="F:nitric oxide dioxygenase NAD(P)H activity"/>
    <property type="evidence" value="ECO:0007669"/>
    <property type="project" value="UniProtKB-EC"/>
</dbReference>
<gene>
    <name evidence="17" type="ORF">ELY33_07200</name>
</gene>
<dbReference type="SUPFAM" id="SSF63380">
    <property type="entry name" value="Riboflavin synthase domain-like"/>
    <property type="match status" value="1"/>
</dbReference>
<comment type="similarity">
    <text evidence="14">Belongs to the globin family.</text>
</comment>
<dbReference type="Proteomes" id="UP000287336">
    <property type="component" value="Unassembled WGS sequence"/>
</dbReference>
<dbReference type="EC" id="1.14.12.17" evidence="3"/>
<dbReference type="SUPFAM" id="SSF46458">
    <property type="entry name" value="Globin-like"/>
    <property type="match status" value="1"/>
</dbReference>
<evidence type="ECO:0000259" key="16">
    <source>
        <dbReference type="PROSITE" id="PS51384"/>
    </source>
</evidence>
<dbReference type="GO" id="GO:0046210">
    <property type="term" value="P:nitric oxide catabolic process"/>
    <property type="evidence" value="ECO:0007669"/>
    <property type="project" value="TreeGrafter"/>
</dbReference>
<dbReference type="InterPro" id="IPR017927">
    <property type="entry name" value="FAD-bd_FR_type"/>
</dbReference>
<dbReference type="GO" id="GO:0005344">
    <property type="term" value="F:oxygen carrier activity"/>
    <property type="evidence" value="ECO:0007669"/>
    <property type="project" value="UniProtKB-KW"/>
</dbReference>
<feature type="domain" description="Globin" evidence="15">
    <location>
        <begin position="1"/>
        <end position="138"/>
    </location>
</feature>
<evidence type="ECO:0000256" key="5">
    <source>
        <dbReference type="ARBA" id="ARBA00022617"/>
    </source>
</evidence>
<keyword evidence="7" id="KW-0479">Metal-binding</keyword>
<evidence type="ECO:0000313" key="17">
    <source>
        <dbReference type="EMBL" id="RUR31991.1"/>
    </source>
</evidence>
<evidence type="ECO:0000256" key="10">
    <source>
        <dbReference type="ARBA" id="ARBA00023027"/>
    </source>
</evidence>
<dbReference type="Gene3D" id="3.40.50.80">
    <property type="entry name" value="Nucleotide-binding domain of ferredoxin-NADP reductase (FNR) module"/>
    <property type="match status" value="1"/>
</dbReference>
<dbReference type="GO" id="GO:0020037">
    <property type="term" value="F:heme binding"/>
    <property type="evidence" value="ECO:0007669"/>
    <property type="project" value="InterPro"/>
</dbReference>
<dbReference type="GO" id="GO:0046872">
    <property type="term" value="F:metal ion binding"/>
    <property type="evidence" value="ECO:0007669"/>
    <property type="project" value="UniProtKB-KW"/>
</dbReference>
<keyword evidence="4" id="KW-0216">Detoxification</keyword>
<keyword evidence="14" id="KW-0813">Transport</keyword>
<keyword evidence="18" id="KW-1185">Reference proteome</keyword>
<keyword evidence="17" id="KW-0560">Oxidoreductase</keyword>
<evidence type="ECO:0000259" key="15">
    <source>
        <dbReference type="PROSITE" id="PS01033"/>
    </source>
</evidence>
<dbReference type="InterPro" id="IPR012292">
    <property type="entry name" value="Globin/Proto"/>
</dbReference>
<dbReference type="PROSITE" id="PS51384">
    <property type="entry name" value="FAD_FR"/>
    <property type="match status" value="1"/>
</dbReference>
<dbReference type="Gene3D" id="2.40.30.10">
    <property type="entry name" value="Translation factors"/>
    <property type="match status" value="1"/>
</dbReference>
<evidence type="ECO:0000256" key="11">
    <source>
        <dbReference type="ARBA" id="ARBA00025094"/>
    </source>
</evidence>
<keyword evidence="17" id="KW-0223">Dioxygenase</keyword>
<evidence type="ECO:0000256" key="2">
    <source>
        <dbReference type="ARBA" id="ARBA00006401"/>
    </source>
</evidence>
<dbReference type="InterPro" id="IPR017938">
    <property type="entry name" value="Riboflavin_synthase-like_b-brl"/>
</dbReference>
<evidence type="ECO:0000256" key="3">
    <source>
        <dbReference type="ARBA" id="ARBA00012229"/>
    </source>
</evidence>
<evidence type="ECO:0000256" key="9">
    <source>
        <dbReference type="ARBA" id="ARBA00023004"/>
    </source>
</evidence>
<dbReference type="CDD" id="cd06184">
    <property type="entry name" value="flavohem_like_fad_nad_binding"/>
    <property type="match status" value="1"/>
</dbReference>
<keyword evidence="8" id="KW-0521">NADP</keyword>
<dbReference type="EMBL" id="RZHG01000013">
    <property type="protein sequence ID" value="RUR31991.1"/>
    <property type="molecule type" value="Genomic_DNA"/>
</dbReference>
<dbReference type="GO" id="GO:0019825">
    <property type="term" value="F:oxygen binding"/>
    <property type="evidence" value="ECO:0007669"/>
    <property type="project" value="InterPro"/>
</dbReference>
<comment type="catalytic activity">
    <reaction evidence="12">
        <text>2 nitric oxide + NADH + 2 O2 = 2 nitrate + NAD(+) + H(+)</text>
        <dbReference type="Rhea" id="RHEA:19469"/>
        <dbReference type="ChEBI" id="CHEBI:15378"/>
        <dbReference type="ChEBI" id="CHEBI:15379"/>
        <dbReference type="ChEBI" id="CHEBI:16480"/>
        <dbReference type="ChEBI" id="CHEBI:17632"/>
        <dbReference type="ChEBI" id="CHEBI:57540"/>
        <dbReference type="ChEBI" id="CHEBI:57945"/>
        <dbReference type="EC" id="1.14.12.17"/>
    </reaction>
</comment>
<dbReference type="Pfam" id="PF00042">
    <property type="entry name" value="Globin"/>
    <property type="match status" value="1"/>
</dbReference>
<dbReference type="PROSITE" id="PS01033">
    <property type="entry name" value="GLOBIN"/>
    <property type="match status" value="1"/>
</dbReference>
<reference evidence="17 18" key="1">
    <citation type="submission" date="2018-12" db="EMBL/GenBank/DDBJ databases">
        <title>three novel Halomonas strain isolated from plants.</title>
        <authorList>
            <person name="Sun C."/>
        </authorList>
    </citation>
    <scope>NUCLEOTIDE SEQUENCE [LARGE SCALE GENOMIC DNA]</scope>
    <source>
        <strain evidence="17 18">DSM 19434</strain>
    </source>
</reference>
<comment type="cofactor">
    <cofactor evidence="1">
        <name>heme b</name>
        <dbReference type="ChEBI" id="CHEBI:60344"/>
    </cofactor>
</comment>
<dbReference type="RefSeq" id="WP_126946061.1">
    <property type="nucleotide sequence ID" value="NZ_RZHG01000013.1"/>
</dbReference>
<dbReference type="PANTHER" id="PTHR43396">
    <property type="entry name" value="FLAVOHEMOPROTEIN"/>
    <property type="match status" value="1"/>
</dbReference>
<comment type="function">
    <text evidence="11">Is involved in NO detoxification in an aerobic process, termed nitric oxide dioxygenase (NOD) reaction that utilizes O(2) and NAD(P)H to convert NO to nitrate, which protects the bacterium from various noxious nitrogen compounds. Therefore, plays a central role in the inducible response to nitrosative stress.</text>
</comment>
<keyword evidence="6 14" id="KW-0561">Oxygen transport</keyword>
<evidence type="ECO:0000256" key="14">
    <source>
        <dbReference type="RuleBase" id="RU000356"/>
    </source>
</evidence>
<dbReference type="InterPro" id="IPR008333">
    <property type="entry name" value="Cbr1-like_FAD-bd_dom"/>
</dbReference>
<evidence type="ECO:0000256" key="7">
    <source>
        <dbReference type="ARBA" id="ARBA00022723"/>
    </source>
</evidence>
<dbReference type="SUPFAM" id="SSF52343">
    <property type="entry name" value="Ferredoxin reductase-like, C-terminal NADP-linked domain"/>
    <property type="match status" value="1"/>
</dbReference>
<dbReference type="FunFam" id="1.10.490.10:FF:000003">
    <property type="entry name" value="Flavohemoprotein"/>
    <property type="match status" value="1"/>
</dbReference>
<dbReference type="AlphaFoldDB" id="A0A3S0WL14"/>
<keyword evidence="10" id="KW-0520">NAD</keyword>
<organism evidence="17 18">
    <name type="scientific">Vreelandella andesensis</name>
    <dbReference type="NCBI Taxonomy" id="447567"/>
    <lineage>
        <taxon>Bacteria</taxon>
        <taxon>Pseudomonadati</taxon>
        <taxon>Pseudomonadota</taxon>
        <taxon>Gammaproteobacteria</taxon>
        <taxon>Oceanospirillales</taxon>
        <taxon>Halomonadaceae</taxon>
        <taxon>Vreelandella</taxon>
    </lineage>
</organism>
<evidence type="ECO:0000256" key="8">
    <source>
        <dbReference type="ARBA" id="ARBA00022857"/>
    </source>
</evidence>
<dbReference type="InterPro" id="IPR039261">
    <property type="entry name" value="FNR_nucleotide-bd"/>
</dbReference>
<keyword evidence="5 14" id="KW-0349">Heme</keyword>
<comment type="similarity">
    <text evidence="2">In the C-terminal section; belongs to the flavoprotein pyridine nucleotide cytochrome reductase family.</text>
</comment>
<evidence type="ECO:0000256" key="1">
    <source>
        <dbReference type="ARBA" id="ARBA00001970"/>
    </source>
</evidence>
<dbReference type="InterPro" id="IPR000971">
    <property type="entry name" value="Globin"/>
</dbReference>
<evidence type="ECO:0000256" key="4">
    <source>
        <dbReference type="ARBA" id="ARBA00022575"/>
    </source>
</evidence>
<dbReference type="GO" id="GO:0009636">
    <property type="term" value="P:response to toxic substance"/>
    <property type="evidence" value="ECO:0007669"/>
    <property type="project" value="UniProtKB-KW"/>
</dbReference>
<keyword evidence="9" id="KW-0408">Iron</keyword>
<dbReference type="Pfam" id="PF00175">
    <property type="entry name" value="NAD_binding_1"/>
    <property type="match status" value="1"/>
</dbReference>
<accession>A0A3S0WL14</accession>
<dbReference type="OrthoDB" id="9801223at2"/>
<dbReference type="Pfam" id="PF00970">
    <property type="entry name" value="FAD_binding_6"/>
    <property type="match status" value="1"/>
</dbReference>
<evidence type="ECO:0000313" key="18">
    <source>
        <dbReference type="Proteomes" id="UP000287336"/>
    </source>
</evidence>
<evidence type="ECO:0000256" key="12">
    <source>
        <dbReference type="ARBA" id="ARBA00048649"/>
    </source>
</evidence>
<dbReference type="GO" id="GO:0071949">
    <property type="term" value="F:FAD binding"/>
    <property type="evidence" value="ECO:0007669"/>
    <property type="project" value="TreeGrafter"/>
</dbReference>
<evidence type="ECO:0000256" key="6">
    <source>
        <dbReference type="ARBA" id="ARBA00022621"/>
    </source>
</evidence>
<protein>
    <recommendedName>
        <fullName evidence="3">nitric oxide dioxygenase</fullName>
        <ecNumber evidence="3">1.14.12.17</ecNumber>
    </recommendedName>
</protein>
<dbReference type="PANTHER" id="PTHR43396:SF3">
    <property type="entry name" value="FLAVOHEMOPROTEIN"/>
    <property type="match status" value="1"/>
</dbReference>
<comment type="catalytic activity">
    <reaction evidence="13">
        <text>2 nitric oxide + NADPH + 2 O2 = 2 nitrate + NADP(+) + H(+)</text>
        <dbReference type="Rhea" id="RHEA:19465"/>
        <dbReference type="ChEBI" id="CHEBI:15378"/>
        <dbReference type="ChEBI" id="CHEBI:15379"/>
        <dbReference type="ChEBI" id="CHEBI:16480"/>
        <dbReference type="ChEBI" id="CHEBI:17632"/>
        <dbReference type="ChEBI" id="CHEBI:57783"/>
        <dbReference type="ChEBI" id="CHEBI:58349"/>
        <dbReference type="EC" id="1.14.12.17"/>
    </reaction>
</comment>
<feature type="domain" description="FAD-binding FR-type" evidence="16">
    <location>
        <begin position="152"/>
        <end position="255"/>
    </location>
</feature>
<evidence type="ECO:0000256" key="13">
    <source>
        <dbReference type="ARBA" id="ARBA00049433"/>
    </source>
</evidence>
<sequence>MLTRPQEALIDATAPVVAAHLTTITQRFYPLMFERYPQVKPLFNQAHQQNGGQPRALAGSILAYVSLRKDPQKARETLGTVVNKHVSLGISPDQYPIVGECLMIAIGEVLGDALTDEIADAWGALYQELADLLIDLEEQKYKAFEQRVGGWRETRRFRVVTSHQESAVIRSFILEPVDGGPVAEHTPGQYIGVKVVINGNVAYRHYSLSAMPNGTAYRLSIKREQEGLVSRYFHDQLAQGGELELLPPAGELTLAAGDSPVLLISGGVGQTPLLPIAKQALAQNRQVVYLHAAQALEYWAFADELRALEAAYPGQFQLITVFEQGGEGDHTGRLHPSLLADYLPANAHCYFVGPHGMMQMVEQALKRLGVAGSHRHYETFGPSMPLSAA</sequence>
<dbReference type="InterPro" id="IPR001433">
    <property type="entry name" value="OxRdtase_FAD/NAD-bd"/>
</dbReference>
<name>A0A3S0WL14_9GAMM</name>